<keyword evidence="6 10" id="KW-1133">Transmembrane helix</keyword>
<feature type="transmembrane region" description="Helical" evidence="10">
    <location>
        <begin position="175"/>
        <end position="197"/>
    </location>
</feature>
<dbReference type="NCBIfam" id="TIGR00797">
    <property type="entry name" value="matE"/>
    <property type="match status" value="1"/>
</dbReference>
<dbReference type="RefSeq" id="WP_133882737.1">
    <property type="nucleotide sequence ID" value="NZ_MWIN01000007.1"/>
</dbReference>
<dbReference type="EMBL" id="SOBT01000010">
    <property type="protein sequence ID" value="TDU26545.1"/>
    <property type="molecule type" value="Genomic_DNA"/>
</dbReference>
<protein>
    <recommendedName>
        <fullName evidence="9">Multidrug-efflux transporter</fullName>
    </recommendedName>
</protein>
<evidence type="ECO:0000256" key="6">
    <source>
        <dbReference type="ARBA" id="ARBA00022989"/>
    </source>
</evidence>
<feature type="transmembrane region" description="Helical" evidence="10">
    <location>
        <begin position="59"/>
        <end position="80"/>
    </location>
</feature>
<evidence type="ECO:0000256" key="4">
    <source>
        <dbReference type="ARBA" id="ARBA00022475"/>
    </source>
</evidence>
<gene>
    <name evidence="11" type="ORF">DFR24_3574</name>
</gene>
<evidence type="ECO:0000313" key="11">
    <source>
        <dbReference type="EMBL" id="TDU26545.1"/>
    </source>
</evidence>
<feature type="transmembrane region" description="Helical" evidence="10">
    <location>
        <begin position="146"/>
        <end position="163"/>
    </location>
</feature>
<dbReference type="Pfam" id="PF01554">
    <property type="entry name" value="MatE"/>
    <property type="match status" value="2"/>
</dbReference>
<organism evidence="11 12">
    <name type="scientific">Panacagrimonas perspica</name>
    <dbReference type="NCBI Taxonomy" id="381431"/>
    <lineage>
        <taxon>Bacteria</taxon>
        <taxon>Pseudomonadati</taxon>
        <taxon>Pseudomonadota</taxon>
        <taxon>Gammaproteobacteria</taxon>
        <taxon>Nevskiales</taxon>
        <taxon>Nevskiaceae</taxon>
        <taxon>Panacagrimonas</taxon>
    </lineage>
</organism>
<keyword evidence="3" id="KW-0050">Antiport</keyword>
<feature type="transmembrane region" description="Helical" evidence="10">
    <location>
        <begin position="250"/>
        <end position="276"/>
    </location>
</feature>
<dbReference type="GO" id="GO:0042910">
    <property type="term" value="F:xenobiotic transmembrane transporter activity"/>
    <property type="evidence" value="ECO:0007669"/>
    <property type="project" value="InterPro"/>
</dbReference>
<feature type="transmembrane region" description="Helical" evidence="10">
    <location>
        <begin position="101"/>
        <end position="126"/>
    </location>
</feature>
<keyword evidence="4" id="KW-1003">Cell membrane</keyword>
<evidence type="ECO:0000313" key="12">
    <source>
        <dbReference type="Proteomes" id="UP000295341"/>
    </source>
</evidence>
<reference evidence="11 12" key="1">
    <citation type="submission" date="2019-03" db="EMBL/GenBank/DDBJ databases">
        <title>Genomic Encyclopedia of Type Strains, Phase IV (KMG-IV): sequencing the most valuable type-strain genomes for metagenomic binning, comparative biology and taxonomic classification.</title>
        <authorList>
            <person name="Goeker M."/>
        </authorList>
    </citation>
    <scope>NUCLEOTIDE SEQUENCE [LARGE SCALE GENOMIC DNA]</scope>
    <source>
        <strain evidence="11 12">DSM 26377</strain>
    </source>
</reference>
<dbReference type="InterPro" id="IPR002528">
    <property type="entry name" value="MATE_fam"/>
</dbReference>
<dbReference type="InterPro" id="IPR048279">
    <property type="entry name" value="MdtK-like"/>
</dbReference>
<evidence type="ECO:0000256" key="9">
    <source>
        <dbReference type="ARBA" id="ARBA00031636"/>
    </source>
</evidence>
<feature type="transmembrane region" description="Helical" evidence="10">
    <location>
        <begin position="398"/>
        <end position="418"/>
    </location>
</feature>
<feature type="transmembrane region" description="Helical" evidence="10">
    <location>
        <begin position="288"/>
        <end position="312"/>
    </location>
</feature>
<keyword evidence="12" id="KW-1185">Reference proteome</keyword>
<feature type="transmembrane region" description="Helical" evidence="10">
    <location>
        <begin position="27"/>
        <end position="47"/>
    </location>
</feature>
<evidence type="ECO:0000256" key="8">
    <source>
        <dbReference type="ARBA" id="ARBA00023136"/>
    </source>
</evidence>
<keyword evidence="7" id="KW-0406">Ion transport</keyword>
<keyword evidence="5 10" id="KW-0812">Transmembrane</keyword>
<dbReference type="PANTHER" id="PTHR43298:SF2">
    <property type="entry name" value="FMN_FAD EXPORTER YEEO-RELATED"/>
    <property type="match status" value="1"/>
</dbReference>
<feature type="transmembrane region" description="Helical" evidence="10">
    <location>
        <begin position="368"/>
        <end position="391"/>
    </location>
</feature>
<keyword evidence="8 10" id="KW-0472">Membrane</keyword>
<evidence type="ECO:0000256" key="5">
    <source>
        <dbReference type="ARBA" id="ARBA00022692"/>
    </source>
</evidence>
<dbReference type="InterPro" id="IPR050222">
    <property type="entry name" value="MATE_MdtK"/>
</dbReference>
<evidence type="ECO:0000256" key="3">
    <source>
        <dbReference type="ARBA" id="ARBA00022449"/>
    </source>
</evidence>
<dbReference type="Proteomes" id="UP000295341">
    <property type="component" value="Unassembled WGS sequence"/>
</dbReference>
<evidence type="ECO:0000256" key="2">
    <source>
        <dbReference type="ARBA" id="ARBA00022448"/>
    </source>
</evidence>
<name>A0A4S3K821_9GAMM</name>
<evidence type="ECO:0000256" key="7">
    <source>
        <dbReference type="ARBA" id="ARBA00023065"/>
    </source>
</evidence>
<sequence>MPATSADGKPLPPTAFWRLDRQRSREVLALALPIIAAMTSQNVLNLVDTGMVAHLGPATLAGVGLASFLNFMAVAFITGLSSAVQAMAARRVGEGKLDETAIPLNGGILLSAALGIPLAALLIWQAPNILHLLNDDPEVVAAGTTYLQLRLLSVVAIGMNFSFRGYWSAIKLARLYMFTLVGMHSFNIALNYCLIFGKFGFPEMGVTGAGMGTSISIFLGTIAYFILGWRHARPAGFLARRPSREQFRNLLRLGLPSSIQQLFFAAGFTVLFWIVGQVGTRELAVANVLINISLVAVLPGVGFGLAAATLAGQALGRCDPVDAHRWAWDVCKVASVLLTFVGLPMLLLPRAILGLFLQDPALVELGTFPLRLIGAGIIIDGVGLVLMNALFGVGAARLVMAVGVGLQWLLFLPMAYLLGPVWGLGLSAIWLAMTAYRGVQSLVLASIWQRRRWVLSRV</sequence>
<proteinExistence type="predicted"/>
<accession>A0A4S3K821</accession>
<evidence type="ECO:0000256" key="10">
    <source>
        <dbReference type="SAM" id="Phobius"/>
    </source>
</evidence>
<feature type="transmembrane region" description="Helical" evidence="10">
    <location>
        <begin position="333"/>
        <end position="356"/>
    </location>
</feature>
<dbReference type="AlphaFoldDB" id="A0A4S3K821"/>
<dbReference type="GO" id="GO:0006811">
    <property type="term" value="P:monoatomic ion transport"/>
    <property type="evidence" value="ECO:0007669"/>
    <property type="project" value="UniProtKB-KW"/>
</dbReference>
<feature type="transmembrane region" description="Helical" evidence="10">
    <location>
        <begin position="424"/>
        <end position="448"/>
    </location>
</feature>
<keyword evidence="2" id="KW-0813">Transport</keyword>
<feature type="transmembrane region" description="Helical" evidence="10">
    <location>
        <begin position="209"/>
        <end position="229"/>
    </location>
</feature>
<dbReference type="CDD" id="cd13133">
    <property type="entry name" value="MATE_like_7"/>
    <property type="match status" value="1"/>
</dbReference>
<dbReference type="PIRSF" id="PIRSF006603">
    <property type="entry name" value="DinF"/>
    <property type="match status" value="1"/>
</dbReference>
<comment type="caution">
    <text evidence="11">The sequence shown here is derived from an EMBL/GenBank/DDBJ whole genome shotgun (WGS) entry which is preliminary data.</text>
</comment>
<evidence type="ECO:0000256" key="1">
    <source>
        <dbReference type="ARBA" id="ARBA00004429"/>
    </source>
</evidence>
<dbReference type="PANTHER" id="PTHR43298">
    <property type="entry name" value="MULTIDRUG RESISTANCE PROTEIN NORM-RELATED"/>
    <property type="match status" value="1"/>
</dbReference>
<comment type="subcellular location">
    <subcellularLocation>
        <location evidence="1">Cell inner membrane</location>
        <topology evidence="1">Multi-pass membrane protein</topology>
    </subcellularLocation>
</comment>
<dbReference type="GO" id="GO:0005886">
    <property type="term" value="C:plasma membrane"/>
    <property type="evidence" value="ECO:0007669"/>
    <property type="project" value="UniProtKB-SubCell"/>
</dbReference>
<dbReference type="OrthoDB" id="9780160at2"/>
<dbReference type="GO" id="GO:0015297">
    <property type="term" value="F:antiporter activity"/>
    <property type="evidence" value="ECO:0007669"/>
    <property type="project" value="UniProtKB-KW"/>
</dbReference>